<name>A0A2P2NYQ5_RHIMU</name>
<accession>A0A2P2NYQ5</accession>
<dbReference type="EMBL" id="GGEC01067037">
    <property type="protein sequence ID" value="MBX47521.1"/>
    <property type="molecule type" value="Transcribed_RNA"/>
</dbReference>
<dbReference type="AlphaFoldDB" id="A0A2P2NYQ5"/>
<organism evidence="1">
    <name type="scientific">Rhizophora mucronata</name>
    <name type="common">Asiatic mangrove</name>
    <dbReference type="NCBI Taxonomy" id="61149"/>
    <lineage>
        <taxon>Eukaryota</taxon>
        <taxon>Viridiplantae</taxon>
        <taxon>Streptophyta</taxon>
        <taxon>Embryophyta</taxon>
        <taxon>Tracheophyta</taxon>
        <taxon>Spermatophyta</taxon>
        <taxon>Magnoliopsida</taxon>
        <taxon>eudicotyledons</taxon>
        <taxon>Gunneridae</taxon>
        <taxon>Pentapetalae</taxon>
        <taxon>rosids</taxon>
        <taxon>fabids</taxon>
        <taxon>Malpighiales</taxon>
        <taxon>Rhizophoraceae</taxon>
        <taxon>Rhizophora</taxon>
    </lineage>
</organism>
<protein>
    <submittedName>
        <fullName evidence="1">Uncharacterized protein</fullName>
    </submittedName>
</protein>
<sequence>MLPHLMFTEYKFFCGFIFCEHKYLRAKESQLYLAEHYRAPWRQPRATT</sequence>
<proteinExistence type="predicted"/>
<reference evidence="1" key="1">
    <citation type="submission" date="2018-02" db="EMBL/GenBank/DDBJ databases">
        <title>Rhizophora mucronata_Transcriptome.</title>
        <authorList>
            <person name="Meera S.P."/>
            <person name="Sreeshan A."/>
            <person name="Augustine A."/>
        </authorList>
    </citation>
    <scope>NUCLEOTIDE SEQUENCE</scope>
    <source>
        <tissue evidence="1">Leaf</tissue>
    </source>
</reference>
<evidence type="ECO:0000313" key="1">
    <source>
        <dbReference type="EMBL" id="MBX47521.1"/>
    </source>
</evidence>